<name>A0A915D9F0_9BILA</name>
<evidence type="ECO:0000313" key="2">
    <source>
        <dbReference type="WBParaSite" id="jg16824"/>
    </source>
</evidence>
<keyword evidence="1" id="KW-1185">Reference proteome</keyword>
<sequence length="159" mass="17886">MRKTGCQVSFSTMKRVVRALPPENTIIVLKEYNVTFPTLDEYHIWLSQFSNGNFSEPYAAQLQADALMSVANGSCISHIQYQLNSDESVDVYAQINHCGHEILQKKRSHVLIAFENLNNLIEQSKCSTSVSLIFKMDACCVKKFTGPMRIKGDEAYLGS</sequence>
<dbReference type="AlphaFoldDB" id="A0A915D9F0"/>
<proteinExistence type="predicted"/>
<dbReference type="Proteomes" id="UP000887574">
    <property type="component" value="Unplaced"/>
</dbReference>
<protein>
    <submittedName>
        <fullName evidence="2">Uncharacterized protein</fullName>
    </submittedName>
</protein>
<organism evidence="1 2">
    <name type="scientific">Ditylenchus dipsaci</name>
    <dbReference type="NCBI Taxonomy" id="166011"/>
    <lineage>
        <taxon>Eukaryota</taxon>
        <taxon>Metazoa</taxon>
        <taxon>Ecdysozoa</taxon>
        <taxon>Nematoda</taxon>
        <taxon>Chromadorea</taxon>
        <taxon>Rhabditida</taxon>
        <taxon>Tylenchina</taxon>
        <taxon>Tylenchomorpha</taxon>
        <taxon>Sphaerularioidea</taxon>
        <taxon>Anguinidae</taxon>
        <taxon>Anguininae</taxon>
        <taxon>Ditylenchus</taxon>
    </lineage>
</organism>
<evidence type="ECO:0000313" key="1">
    <source>
        <dbReference type="Proteomes" id="UP000887574"/>
    </source>
</evidence>
<reference evidence="2" key="1">
    <citation type="submission" date="2022-11" db="UniProtKB">
        <authorList>
            <consortium name="WormBaseParasite"/>
        </authorList>
    </citation>
    <scope>IDENTIFICATION</scope>
</reference>
<accession>A0A915D9F0</accession>
<dbReference type="WBParaSite" id="jg16824">
    <property type="protein sequence ID" value="jg16824"/>
    <property type="gene ID" value="jg16824"/>
</dbReference>